<evidence type="ECO:0000256" key="2">
    <source>
        <dbReference type="SAM" id="MobiDB-lite"/>
    </source>
</evidence>
<dbReference type="Proteomes" id="UP000036027">
    <property type="component" value="Unassembled WGS sequence"/>
</dbReference>
<keyword evidence="4" id="KW-1185">Reference proteome</keyword>
<keyword evidence="1" id="KW-0175">Coiled coil</keyword>
<evidence type="ECO:0000313" key="3">
    <source>
        <dbReference type="EMBL" id="KLT71979.1"/>
    </source>
</evidence>
<accession>A0A0J0YPD4</accession>
<dbReference type="STRING" id="1470200.PL75_10745"/>
<feature type="coiled-coil region" evidence="1">
    <location>
        <begin position="147"/>
        <end position="200"/>
    </location>
</feature>
<name>A0A0J0YPD4_9NEIS</name>
<dbReference type="EMBL" id="JTDO01000028">
    <property type="protein sequence ID" value="KLT71979.1"/>
    <property type="molecule type" value="Genomic_DNA"/>
</dbReference>
<sequence length="203" mass="22463">MKFYFYRWITTSILLGLCAPVFSATYICRLDGKAVFSTEKLNNSCTVSQMDGISDHLGAQANAASEPVADPIGKIWESEQFGSYNDIKIIPSTRDTTITNTAEAANPKVNVKLRGQKTQATTRNGRPVRQPAPIIAAPPPKPQLSRKQILQSEVRNEKAALIRAQAQLNVAKRKGATARVQQLKQQILDREANIRAIESEMNR</sequence>
<evidence type="ECO:0000313" key="4">
    <source>
        <dbReference type="Proteomes" id="UP000036027"/>
    </source>
</evidence>
<dbReference type="RefSeq" id="WP_053008372.1">
    <property type="nucleotide sequence ID" value="NZ_CP091510.1"/>
</dbReference>
<evidence type="ECO:0000256" key="1">
    <source>
        <dbReference type="SAM" id="Coils"/>
    </source>
</evidence>
<gene>
    <name evidence="3" type="ORF">PL75_10745</name>
</gene>
<evidence type="ECO:0008006" key="5">
    <source>
        <dbReference type="Google" id="ProtNLM"/>
    </source>
</evidence>
<dbReference type="PATRIC" id="fig|1470200.3.peg.1498"/>
<dbReference type="AlphaFoldDB" id="A0A0J0YPD4"/>
<proteinExistence type="predicted"/>
<dbReference type="OrthoDB" id="8606184at2"/>
<reference evidence="3 4" key="1">
    <citation type="submission" date="2014-11" db="EMBL/GenBank/DDBJ databases">
        <title>Genome of a novel goose pathogen.</title>
        <authorList>
            <person name="Hansen C.M."/>
            <person name="Hueffer K."/>
            <person name="Choi S.C."/>
        </authorList>
    </citation>
    <scope>NUCLEOTIDE SEQUENCE [LARGE SCALE GENOMIC DNA]</scope>
    <source>
        <strain evidence="3 4">KH1503</strain>
    </source>
</reference>
<protein>
    <recommendedName>
        <fullName evidence="5">Periplasmic protein</fullName>
    </recommendedName>
</protein>
<organism evidence="3 4">
    <name type="scientific">Neisseria arctica</name>
    <dbReference type="NCBI Taxonomy" id="1470200"/>
    <lineage>
        <taxon>Bacteria</taxon>
        <taxon>Pseudomonadati</taxon>
        <taxon>Pseudomonadota</taxon>
        <taxon>Betaproteobacteria</taxon>
        <taxon>Neisseriales</taxon>
        <taxon>Neisseriaceae</taxon>
        <taxon>Neisseria</taxon>
    </lineage>
</organism>
<feature type="region of interest" description="Disordered" evidence="2">
    <location>
        <begin position="117"/>
        <end position="144"/>
    </location>
</feature>
<comment type="caution">
    <text evidence="3">The sequence shown here is derived from an EMBL/GenBank/DDBJ whole genome shotgun (WGS) entry which is preliminary data.</text>
</comment>